<dbReference type="InterPro" id="IPR011009">
    <property type="entry name" value="Kinase-like_dom_sf"/>
</dbReference>
<reference evidence="10 12" key="1">
    <citation type="journal article" date="2017" name="Lancet Infect. Dis.">
        <title>Global outbreak of severe Mycobacterium chimaera disease after cardiac surgery: a molecular epidemiological study.</title>
        <authorList>
            <person name="van Ingen J."/>
            <person name="Kohl T."/>
            <person name="Kranzer K."/>
            <person name="Hasse B."/>
            <person name="Keller P."/>
            <person name="Szafranska A."/>
            <person name="Hillemann D."/>
            <person name="Chand M."/>
            <person name="Schreiber P."/>
            <person name="Sommerstein R."/>
            <person name="Berger C."/>
            <person name="Genoni M."/>
            <person name="Ruegg C."/>
            <person name="Troillet N."/>
            <person name="Widmer A.F."/>
            <person name="Becker S.L."/>
            <person name="Herrmann M."/>
            <person name="Eckmanns T."/>
            <person name="Haller S."/>
            <person name="Hoeller C."/>
            <person name="Debast S.B."/>
            <person name="Wolfhagen M.J."/>
            <person name="Hopman J."/>
            <person name="Kluytmans J."/>
            <person name="Langelaar M."/>
            <person name="Notermans D.W."/>
            <person name="ten Oever J."/>
            <person name="van den Barselaar P."/>
            <person name="Vonk A.B.A."/>
            <person name="Vos M.C."/>
            <person name="Ahmed N."/>
            <person name="Brown T."/>
            <person name="Crook D."/>
            <person name="Lamagni T."/>
            <person name="Phin N."/>
            <person name="Smith E.G."/>
            <person name="Zambon M."/>
            <person name="Serr A."/>
            <person name="Goetting T."/>
            <person name="Ebner W."/>
            <person name="Thuermer A."/>
            <person name="Utpatel C."/>
            <person name="Sproer C."/>
            <person name="Bunk B."/>
            <person name="Nubel U."/>
            <person name="Bloemberg G."/>
            <person name="Bottger E."/>
            <person name="Niemann S."/>
            <person name="Wagner D."/>
            <person name="Sax H."/>
        </authorList>
    </citation>
    <scope>NUCLEOTIDE SEQUENCE [LARGE SCALE GENOMIC DNA]</scope>
    <source>
        <strain evidence="10 12">ZUERICH-2</strain>
    </source>
</reference>
<dbReference type="GO" id="GO:0016301">
    <property type="term" value="F:kinase activity"/>
    <property type="evidence" value="ECO:0007669"/>
    <property type="project" value="UniProtKB-KW"/>
</dbReference>
<keyword evidence="6" id="KW-0046">Antibiotic resistance</keyword>
<keyword evidence="5" id="KW-0067">ATP-binding</keyword>
<dbReference type="EMBL" id="CP015267">
    <property type="protein sequence ID" value="ASL13906.1"/>
    <property type="molecule type" value="Genomic_DNA"/>
</dbReference>
<evidence type="ECO:0000259" key="9">
    <source>
        <dbReference type="Pfam" id="PF01636"/>
    </source>
</evidence>
<evidence type="ECO:0000313" key="12">
    <source>
        <dbReference type="Proteomes" id="UP000198286"/>
    </source>
</evidence>
<feature type="binding site" evidence="8">
    <location>
        <position position="184"/>
    </location>
    <ligand>
        <name>Mg(2+)</name>
        <dbReference type="ChEBI" id="CHEBI:18420"/>
    </ligand>
</feature>
<reference evidence="11" key="2">
    <citation type="submission" date="2023-06" db="EMBL/GenBank/DDBJ databases">
        <title>Itaconate inhibition of nontuberculous mycobacteria.</title>
        <authorList>
            <person name="Breen P."/>
            <person name="Zimbric M."/>
            <person name="Caverly L."/>
        </authorList>
    </citation>
    <scope>NUCLEOTIDE SEQUENCE</scope>
    <source>
        <strain evidence="11">FLAC1071</strain>
    </source>
</reference>
<keyword evidence="2 10" id="KW-0808">Transferase</keyword>
<dbReference type="Proteomes" id="UP001529272">
    <property type="component" value="Unassembled WGS sequence"/>
</dbReference>
<accession>A0A220Y8D1</accession>
<dbReference type="Pfam" id="PF01636">
    <property type="entry name" value="APH"/>
    <property type="match status" value="1"/>
</dbReference>
<dbReference type="EMBL" id="JASZZX010000026">
    <property type="protein sequence ID" value="MDM3928811.1"/>
    <property type="molecule type" value="Genomic_DNA"/>
</dbReference>
<evidence type="ECO:0000256" key="4">
    <source>
        <dbReference type="ARBA" id="ARBA00022777"/>
    </source>
</evidence>
<evidence type="ECO:0000256" key="6">
    <source>
        <dbReference type="ARBA" id="ARBA00023251"/>
    </source>
</evidence>
<dbReference type="GO" id="GO:0005524">
    <property type="term" value="F:ATP binding"/>
    <property type="evidence" value="ECO:0007669"/>
    <property type="project" value="UniProtKB-KW"/>
</dbReference>
<keyword evidence="13" id="KW-1185">Reference proteome</keyword>
<evidence type="ECO:0000256" key="5">
    <source>
        <dbReference type="ARBA" id="ARBA00022840"/>
    </source>
</evidence>
<dbReference type="InterPro" id="IPR002575">
    <property type="entry name" value="Aminoglycoside_PTrfase"/>
</dbReference>
<dbReference type="CDD" id="cd05150">
    <property type="entry name" value="APH"/>
    <property type="match status" value="1"/>
</dbReference>
<evidence type="ECO:0000313" key="11">
    <source>
        <dbReference type="EMBL" id="MDM3928811.1"/>
    </source>
</evidence>
<reference evidence="11" key="3">
    <citation type="submission" date="2023-06" db="EMBL/GenBank/DDBJ databases">
        <authorList>
            <person name="Spilker T."/>
        </authorList>
    </citation>
    <scope>NUCLEOTIDE SEQUENCE</scope>
    <source>
        <strain evidence="11">FLAC1071</strain>
    </source>
</reference>
<feature type="active site" description="Proton acceptor" evidence="7">
    <location>
        <position position="165"/>
    </location>
</feature>
<keyword evidence="8" id="KW-0460">Magnesium</keyword>
<dbReference type="SUPFAM" id="SSF56112">
    <property type="entry name" value="Protein kinase-like (PK-like)"/>
    <property type="match status" value="1"/>
</dbReference>
<dbReference type="Proteomes" id="UP000198286">
    <property type="component" value="Chromosome"/>
</dbReference>
<feature type="binding site" evidence="8">
    <location>
        <position position="170"/>
    </location>
    <ligand>
        <name>Mg(2+)</name>
        <dbReference type="ChEBI" id="CHEBI:18420"/>
    </ligand>
</feature>
<comment type="similarity">
    <text evidence="1">Belongs to the aminoglycoside phosphotransferase family.</text>
</comment>
<keyword evidence="8" id="KW-0479">Metal-binding</keyword>
<keyword evidence="4" id="KW-0418">Kinase</keyword>
<evidence type="ECO:0000256" key="2">
    <source>
        <dbReference type="ARBA" id="ARBA00022679"/>
    </source>
</evidence>
<proteinExistence type="inferred from homology"/>
<evidence type="ECO:0000313" key="10">
    <source>
        <dbReference type="EMBL" id="ASL13906.1"/>
    </source>
</evidence>
<dbReference type="AlphaFoldDB" id="A0A220Y8D1"/>
<gene>
    <name evidence="10" type="ORF">MYCOZU2_01471</name>
    <name evidence="11" type="ORF">QRB35_22770</name>
</gene>
<evidence type="ECO:0000256" key="1">
    <source>
        <dbReference type="ARBA" id="ARBA00006219"/>
    </source>
</evidence>
<protein>
    <submittedName>
        <fullName evidence="10 11">Phosphotransferase</fullName>
    </submittedName>
</protein>
<organism evidence="10 12">
    <name type="scientific">Mycobacterium intracellulare subsp. chimaera</name>
    <dbReference type="NCBI Taxonomy" id="222805"/>
    <lineage>
        <taxon>Bacteria</taxon>
        <taxon>Bacillati</taxon>
        <taxon>Actinomycetota</taxon>
        <taxon>Actinomycetes</taxon>
        <taxon>Mycobacteriales</taxon>
        <taxon>Mycobacteriaceae</taxon>
        <taxon>Mycobacterium</taxon>
        <taxon>Mycobacterium avium complex (MAC)</taxon>
    </lineage>
</organism>
<dbReference type="Gene3D" id="3.30.200.20">
    <property type="entry name" value="Phosphorylase Kinase, domain 1"/>
    <property type="match status" value="1"/>
</dbReference>
<name>A0A220Y8D1_MYCIT</name>
<dbReference type="GO" id="GO:0046872">
    <property type="term" value="F:metal ion binding"/>
    <property type="evidence" value="ECO:0007669"/>
    <property type="project" value="UniProtKB-KW"/>
</dbReference>
<dbReference type="InterPro" id="IPR024165">
    <property type="entry name" value="Kan/Strep_kinase"/>
</dbReference>
<dbReference type="GO" id="GO:0016773">
    <property type="term" value="F:phosphotransferase activity, alcohol group as acceptor"/>
    <property type="evidence" value="ECO:0007669"/>
    <property type="project" value="InterPro"/>
</dbReference>
<evidence type="ECO:0000256" key="3">
    <source>
        <dbReference type="ARBA" id="ARBA00022741"/>
    </source>
</evidence>
<keyword evidence="3" id="KW-0547">Nucleotide-binding</keyword>
<dbReference type="PIRSF" id="PIRSF000706">
    <property type="entry name" value="Kanamycin_kin"/>
    <property type="match status" value="1"/>
</dbReference>
<sequence>MTAGVPDAAIDIPGRVLDLAGTDKIDLVWRNELGGLTFRFRGQKGTRYIKWQSYAGVRPAVRGDVDLAVESEKLRWAGQFVPVPGVLDFGEDGDAAWLVTEAIDATPACDVRWRGDPEVAVRAIAMGLRRFHDTLPVDGCPYRGSWSSREPSAPASASLVVCHGDPCVPNTLLDSAGEFAGHVDLSRLGVADRWADLAIATYSISWDANFGKSYDHLFFGAYGIEPDLERIRFYRELWDEE</sequence>
<evidence type="ECO:0000256" key="8">
    <source>
        <dbReference type="PIRSR" id="PIRSR000706-2"/>
    </source>
</evidence>
<evidence type="ECO:0000256" key="7">
    <source>
        <dbReference type="PIRSR" id="PIRSR000706-1"/>
    </source>
</evidence>
<dbReference type="GO" id="GO:0046677">
    <property type="term" value="P:response to antibiotic"/>
    <property type="evidence" value="ECO:0007669"/>
    <property type="project" value="UniProtKB-KW"/>
</dbReference>
<dbReference type="Gene3D" id="3.90.1200.10">
    <property type="match status" value="1"/>
</dbReference>
<evidence type="ECO:0000313" key="13">
    <source>
        <dbReference type="Proteomes" id="UP001529272"/>
    </source>
</evidence>
<dbReference type="RefSeq" id="WP_051445843.1">
    <property type="nucleotide sequence ID" value="NZ_CP015272.1"/>
</dbReference>
<feature type="domain" description="Aminoglycoside phosphotransferase" evidence="9">
    <location>
        <begin position="149"/>
        <end position="234"/>
    </location>
</feature>